<dbReference type="InterPro" id="IPR003346">
    <property type="entry name" value="Transposase_20"/>
</dbReference>
<dbReference type="eggNOG" id="COG3547">
    <property type="taxonomic scope" value="Bacteria"/>
</dbReference>
<evidence type="ECO:0000256" key="1">
    <source>
        <dbReference type="SAM" id="Coils"/>
    </source>
</evidence>
<dbReference type="Pfam" id="PF02371">
    <property type="entry name" value="Transposase_20"/>
    <property type="match status" value="1"/>
</dbReference>
<feature type="domain" description="Transposase IS110-like N-terminal" evidence="3">
    <location>
        <begin position="9"/>
        <end position="157"/>
    </location>
</feature>
<evidence type="ECO:0000313" key="6">
    <source>
        <dbReference type="Proteomes" id="UP000001937"/>
    </source>
</evidence>
<dbReference type="InterPro" id="IPR047650">
    <property type="entry name" value="Transpos_IS110"/>
</dbReference>
<dbReference type="EMBL" id="CP000249">
    <property type="protein sequence ID" value="ABD09524.1"/>
    <property type="molecule type" value="Genomic_DNA"/>
</dbReference>
<dbReference type="KEGG" id="fra:Francci3_0130"/>
<dbReference type="HOGENOM" id="CLU_036902_11_0_11"/>
<name>Q2JGR8_FRACC</name>
<keyword evidence="1" id="KW-0175">Coiled coil</keyword>
<sequence>MDVLIDRVAGLDVHRDTVVAAVRVGGRGGGRRGEVRTFATTGAGLTRLAGWLSEQRVSLVGMESTPDYWRPFYYLLEARGLTVWLVNARDVKNVPGRPKTDKLDAIWLAKLNERGMLRPSFVPPPEIREIRNLTRLRLDLTAECTRHRLRVEKLLEDALIKLSTVLSDIFGVSGRAMLDALVAGERDPKKLAALARGRVKATQAELATALTGQFTEHHGYLLSVLLAQIDGLDRRIAELTERIDTAIAALPAPAHAAADAARGGETGPDGDATTGTGQGGGGAAARPGLDILDRLDEIPGIARHAAQVIIAEIGTDMAQFPTSGHLNSWAKLTPQTIQSGAKSRTGRTGKGNPYLRGALGEAAMAAAKTKTFLGSRYRRLVKRRGHLKALVAVARSILTIVWHLLNDPTARFHDLGVDYHASLQSRERRKRNALRELKSLNLSAQEITALLAAA</sequence>
<dbReference type="STRING" id="106370.Francci3_0130"/>
<gene>
    <name evidence="5" type="ordered locus">Francci3_0130</name>
</gene>
<dbReference type="Proteomes" id="UP000001937">
    <property type="component" value="Chromosome"/>
</dbReference>
<feature type="domain" description="Transposase IS116/IS110/IS902 C-terminal" evidence="4">
    <location>
        <begin position="293"/>
        <end position="370"/>
    </location>
</feature>
<feature type="compositionally biased region" description="Low complexity" evidence="2">
    <location>
        <begin position="258"/>
        <end position="275"/>
    </location>
</feature>
<organism evidence="5 6">
    <name type="scientific">Frankia casuarinae (strain DSM 45818 / CECT 9043 / HFP020203 / CcI3)</name>
    <dbReference type="NCBI Taxonomy" id="106370"/>
    <lineage>
        <taxon>Bacteria</taxon>
        <taxon>Bacillati</taxon>
        <taxon>Actinomycetota</taxon>
        <taxon>Actinomycetes</taxon>
        <taxon>Frankiales</taxon>
        <taxon>Frankiaceae</taxon>
        <taxon>Frankia</taxon>
    </lineage>
</organism>
<dbReference type="Pfam" id="PF01548">
    <property type="entry name" value="DEDD_Tnp_IS110"/>
    <property type="match status" value="1"/>
</dbReference>
<feature type="coiled-coil region" evidence="1">
    <location>
        <begin position="222"/>
        <end position="249"/>
    </location>
</feature>
<evidence type="ECO:0000256" key="2">
    <source>
        <dbReference type="SAM" id="MobiDB-lite"/>
    </source>
</evidence>
<accession>Q2JGR8</accession>
<dbReference type="NCBIfam" id="NF033542">
    <property type="entry name" value="transpos_IS110"/>
    <property type="match status" value="1"/>
</dbReference>
<dbReference type="AlphaFoldDB" id="Q2JGR8"/>
<dbReference type="InterPro" id="IPR002525">
    <property type="entry name" value="Transp_IS110-like_N"/>
</dbReference>
<dbReference type="PANTHER" id="PTHR33055">
    <property type="entry name" value="TRANSPOSASE FOR INSERTION SEQUENCE ELEMENT IS1111A"/>
    <property type="match status" value="1"/>
</dbReference>
<dbReference type="GO" id="GO:0004803">
    <property type="term" value="F:transposase activity"/>
    <property type="evidence" value="ECO:0007669"/>
    <property type="project" value="InterPro"/>
</dbReference>
<evidence type="ECO:0000259" key="3">
    <source>
        <dbReference type="Pfam" id="PF01548"/>
    </source>
</evidence>
<protein>
    <submittedName>
        <fullName evidence="5">Transposase IS116/IS110/IS902</fullName>
    </submittedName>
</protein>
<dbReference type="PANTHER" id="PTHR33055:SF13">
    <property type="entry name" value="TRANSPOSASE"/>
    <property type="match status" value="1"/>
</dbReference>
<evidence type="ECO:0000259" key="4">
    <source>
        <dbReference type="Pfam" id="PF02371"/>
    </source>
</evidence>
<dbReference type="PhylomeDB" id="Q2JGR8"/>
<feature type="region of interest" description="Disordered" evidence="2">
    <location>
        <begin position="258"/>
        <end position="285"/>
    </location>
</feature>
<dbReference type="GO" id="GO:0003677">
    <property type="term" value="F:DNA binding"/>
    <property type="evidence" value="ECO:0007669"/>
    <property type="project" value="InterPro"/>
</dbReference>
<proteinExistence type="predicted"/>
<reference evidence="5 6" key="1">
    <citation type="journal article" date="2007" name="Genome Res.">
        <title>Genome characteristics of facultatively symbiotic Frankia sp. strains reflect host range and host plant biogeography.</title>
        <authorList>
            <person name="Normand P."/>
            <person name="Lapierre P."/>
            <person name="Tisa L.S."/>
            <person name="Gogarten J.P."/>
            <person name="Alloisio N."/>
            <person name="Bagnarol E."/>
            <person name="Bassi C.A."/>
            <person name="Berry A.M."/>
            <person name="Bickhart D.M."/>
            <person name="Choisne N."/>
            <person name="Couloux A."/>
            <person name="Cournoyer B."/>
            <person name="Cruveiller S."/>
            <person name="Daubin V."/>
            <person name="Demange N."/>
            <person name="Francino M.P."/>
            <person name="Goltsman E."/>
            <person name="Huang Y."/>
            <person name="Kopp O.R."/>
            <person name="Labarre L."/>
            <person name="Lapidus A."/>
            <person name="Lavire C."/>
            <person name="Marechal J."/>
            <person name="Martinez M."/>
            <person name="Mastronunzio J.E."/>
            <person name="Mullin B.C."/>
            <person name="Niemann J."/>
            <person name="Pujic P."/>
            <person name="Rawnsley T."/>
            <person name="Rouy Z."/>
            <person name="Schenowitz C."/>
            <person name="Sellstedt A."/>
            <person name="Tavares F."/>
            <person name="Tomkins J.P."/>
            <person name="Vallenet D."/>
            <person name="Valverde C."/>
            <person name="Wall L.G."/>
            <person name="Wang Y."/>
            <person name="Medigue C."/>
            <person name="Benson D.R."/>
        </authorList>
    </citation>
    <scope>NUCLEOTIDE SEQUENCE [LARGE SCALE GENOMIC DNA]</scope>
    <source>
        <strain evidence="6">DSM 45818 / CECT 9043 / CcI3</strain>
    </source>
</reference>
<dbReference type="RefSeq" id="WP_011434605.1">
    <property type="nucleotide sequence ID" value="NC_007777.1"/>
</dbReference>
<dbReference type="GO" id="GO:0006313">
    <property type="term" value="P:DNA transposition"/>
    <property type="evidence" value="ECO:0007669"/>
    <property type="project" value="InterPro"/>
</dbReference>
<dbReference type="OrthoDB" id="9815354at2"/>
<keyword evidence="6" id="KW-1185">Reference proteome</keyword>
<evidence type="ECO:0000313" key="5">
    <source>
        <dbReference type="EMBL" id="ABD09524.1"/>
    </source>
</evidence>